<organism evidence="2 3">
    <name type="scientific">Trifolium medium</name>
    <dbReference type="NCBI Taxonomy" id="97028"/>
    <lineage>
        <taxon>Eukaryota</taxon>
        <taxon>Viridiplantae</taxon>
        <taxon>Streptophyta</taxon>
        <taxon>Embryophyta</taxon>
        <taxon>Tracheophyta</taxon>
        <taxon>Spermatophyta</taxon>
        <taxon>Magnoliopsida</taxon>
        <taxon>eudicotyledons</taxon>
        <taxon>Gunneridae</taxon>
        <taxon>Pentapetalae</taxon>
        <taxon>rosids</taxon>
        <taxon>fabids</taxon>
        <taxon>Fabales</taxon>
        <taxon>Fabaceae</taxon>
        <taxon>Papilionoideae</taxon>
        <taxon>50 kb inversion clade</taxon>
        <taxon>NPAAA clade</taxon>
        <taxon>Hologalegina</taxon>
        <taxon>IRL clade</taxon>
        <taxon>Trifolieae</taxon>
        <taxon>Trifolium</taxon>
    </lineage>
</organism>
<name>A0A392SB18_9FABA</name>
<dbReference type="Proteomes" id="UP000265520">
    <property type="component" value="Unassembled WGS sequence"/>
</dbReference>
<evidence type="ECO:0000259" key="1">
    <source>
        <dbReference type="Pfam" id="PF00195"/>
    </source>
</evidence>
<accession>A0A392SB18</accession>
<dbReference type="Gene3D" id="3.40.47.10">
    <property type="match status" value="1"/>
</dbReference>
<comment type="caution">
    <text evidence="2">The sequence shown here is derived from an EMBL/GenBank/DDBJ whole genome shotgun (WGS) entry which is preliminary data.</text>
</comment>
<dbReference type="GO" id="GO:0016747">
    <property type="term" value="F:acyltransferase activity, transferring groups other than amino-acyl groups"/>
    <property type="evidence" value="ECO:0007669"/>
    <property type="project" value="InterPro"/>
</dbReference>
<dbReference type="InterPro" id="IPR016039">
    <property type="entry name" value="Thiolase-like"/>
</dbReference>
<dbReference type="SUPFAM" id="SSF53901">
    <property type="entry name" value="Thiolase-like"/>
    <property type="match status" value="1"/>
</dbReference>
<evidence type="ECO:0000313" key="3">
    <source>
        <dbReference type="Proteomes" id="UP000265520"/>
    </source>
</evidence>
<reference evidence="2 3" key="1">
    <citation type="journal article" date="2018" name="Front. Plant Sci.">
        <title>Red Clover (Trifolium pratense) and Zigzag Clover (T. medium) - A Picture of Genomic Similarities and Differences.</title>
        <authorList>
            <person name="Dluhosova J."/>
            <person name="Istvanek J."/>
            <person name="Nedelnik J."/>
            <person name="Repkova J."/>
        </authorList>
    </citation>
    <scope>NUCLEOTIDE SEQUENCE [LARGE SCALE GENOMIC DNA]</scope>
    <source>
        <strain evidence="3">cv. 10/8</strain>
        <tissue evidence="2">Leaf</tissue>
    </source>
</reference>
<protein>
    <submittedName>
        <fullName evidence="2">Chalcone synthase-like</fullName>
    </submittedName>
</protein>
<dbReference type="GO" id="GO:0030639">
    <property type="term" value="P:polyketide biosynthetic process"/>
    <property type="evidence" value="ECO:0007669"/>
    <property type="project" value="TreeGrafter"/>
</dbReference>
<dbReference type="InterPro" id="IPR001099">
    <property type="entry name" value="Chalcone/stilbene_synt_N"/>
</dbReference>
<evidence type="ECO:0000313" key="2">
    <source>
        <dbReference type="EMBL" id="MCI45046.1"/>
    </source>
</evidence>
<dbReference type="PANTHER" id="PTHR11877:SF10">
    <property type="entry name" value="TYPE III POLYKETIDE SYNTHASE B"/>
    <property type="match status" value="1"/>
</dbReference>
<dbReference type="PANTHER" id="PTHR11877">
    <property type="entry name" value="HYDROXYMETHYLGLUTARYL-COA SYNTHASE"/>
    <property type="match status" value="1"/>
</dbReference>
<dbReference type="EMBL" id="LXQA010338937">
    <property type="protein sequence ID" value="MCI45046.1"/>
    <property type="molecule type" value="Genomic_DNA"/>
</dbReference>
<dbReference type="AlphaFoldDB" id="A0A392SB18"/>
<sequence>MNEEILKKYPELVVEGASTVKQRLEICNKAVTQMAIEASQVCLKNWGRPLSDITHVVYVSSSEARLPG</sequence>
<dbReference type="Pfam" id="PF00195">
    <property type="entry name" value="Chal_sti_synt_N"/>
    <property type="match status" value="1"/>
</dbReference>
<feature type="domain" description="Chalcone/stilbene synthase N-terminal" evidence="1">
    <location>
        <begin position="1"/>
        <end position="68"/>
    </location>
</feature>
<dbReference type="InterPro" id="IPR011141">
    <property type="entry name" value="Polyketide_synthase_type-III"/>
</dbReference>
<proteinExistence type="predicted"/>
<feature type="non-terminal residue" evidence="2">
    <location>
        <position position="68"/>
    </location>
</feature>
<keyword evidence="3" id="KW-1185">Reference proteome</keyword>